<dbReference type="EMBL" id="CAJVQB010009016">
    <property type="protein sequence ID" value="CAG8725728.1"/>
    <property type="molecule type" value="Genomic_DNA"/>
</dbReference>
<dbReference type="Proteomes" id="UP000789901">
    <property type="component" value="Unassembled WGS sequence"/>
</dbReference>
<name>A0ABN7V3H5_GIGMA</name>
<evidence type="ECO:0000313" key="1">
    <source>
        <dbReference type="EMBL" id="CAG8725728.1"/>
    </source>
</evidence>
<accession>A0ABN7V3H5</accession>
<proteinExistence type="predicted"/>
<sequence>MSSKKRVLSEISNSLSNSFEDPRLIENASLYFEQKLDTKWGLLDFLQFRKKQKTRTKNKDLEFKLFKQYLLAKTKNMEIAIQNFIIKKFEVTQMTCFRFTPETSELISNEYFNRIE</sequence>
<evidence type="ECO:0000313" key="2">
    <source>
        <dbReference type="Proteomes" id="UP000789901"/>
    </source>
</evidence>
<comment type="caution">
    <text evidence="1">The sequence shown here is derived from an EMBL/GenBank/DDBJ whole genome shotgun (WGS) entry which is preliminary data.</text>
</comment>
<protein>
    <submittedName>
        <fullName evidence="1">27816_t:CDS:1</fullName>
    </submittedName>
</protein>
<gene>
    <name evidence="1" type="ORF">GMARGA_LOCUS13914</name>
</gene>
<organism evidence="1 2">
    <name type="scientific">Gigaspora margarita</name>
    <dbReference type="NCBI Taxonomy" id="4874"/>
    <lineage>
        <taxon>Eukaryota</taxon>
        <taxon>Fungi</taxon>
        <taxon>Fungi incertae sedis</taxon>
        <taxon>Mucoromycota</taxon>
        <taxon>Glomeromycotina</taxon>
        <taxon>Glomeromycetes</taxon>
        <taxon>Diversisporales</taxon>
        <taxon>Gigasporaceae</taxon>
        <taxon>Gigaspora</taxon>
    </lineage>
</organism>
<reference evidence="1 2" key="1">
    <citation type="submission" date="2021-06" db="EMBL/GenBank/DDBJ databases">
        <authorList>
            <person name="Kallberg Y."/>
            <person name="Tangrot J."/>
            <person name="Rosling A."/>
        </authorList>
    </citation>
    <scope>NUCLEOTIDE SEQUENCE [LARGE SCALE GENOMIC DNA]</scope>
    <source>
        <strain evidence="1 2">120-4 pot B 10/14</strain>
    </source>
</reference>
<keyword evidence="2" id="KW-1185">Reference proteome</keyword>